<keyword evidence="3" id="KW-1185">Reference proteome</keyword>
<protein>
    <recommendedName>
        <fullName evidence="4">Ppx/GppA family phosphatase</fullName>
    </recommendedName>
</protein>
<dbReference type="RefSeq" id="WP_202380884.1">
    <property type="nucleotide sequence ID" value="NZ_BAAAMA010000008.1"/>
</dbReference>
<organism evidence="2 3">
    <name type="scientific">Leucobacter chromiireducens subsp. chromiireducens</name>
    <dbReference type="NCBI Taxonomy" id="660067"/>
    <lineage>
        <taxon>Bacteria</taxon>
        <taxon>Bacillati</taxon>
        <taxon>Actinomycetota</taxon>
        <taxon>Actinomycetes</taxon>
        <taxon>Micrococcales</taxon>
        <taxon>Microbacteriaceae</taxon>
        <taxon>Leucobacter</taxon>
    </lineage>
</organism>
<evidence type="ECO:0000313" key="2">
    <source>
        <dbReference type="EMBL" id="MBL3688888.1"/>
    </source>
</evidence>
<feature type="compositionally biased region" description="Basic and acidic residues" evidence="1">
    <location>
        <begin position="58"/>
        <end position="76"/>
    </location>
</feature>
<reference evidence="2 3" key="1">
    <citation type="submission" date="2018-09" db="EMBL/GenBank/DDBJ databases">
        <title>Comparative genomics of Leucobacter spp.</title>
        <authorList>
            <person name="Reis A.C."/>
            <person name="Kolvenbach B.A."/>
            <person name="Corvini P.F.X."/>
            <person name="Nunes O.C."/>
        </authorList>
    </citation>
    <scope>NUCLEOTIDE SEQUENCE [LARGE SCALE GENOMIC DNA]</scope>
    <source>
        <strain evidence="2 3">L-1</strain>
    </source>
</reference>
<evidence type="ECO:0008006" key="4">
    <source>
        <dbReference type="Google" id="ProtNLM"/>
    </source>
</evidence>
<dbReference type="Proteomes" id="UP001646141">
    <property type="component" value="Unassembled WGS sequence"/>
</dbReference>
<evidence type="ECO:0000256" key="1">
    <source>
        <dbReference type="SAM" id="MobiDB-lite"/>
    </source>
</evidence>
<feature type="region of interest" description="Disordered" evidence="1">
    <location>
        <begin position="1"/>
        <end position="76"/>
    </location>
</feature>
<name>A0ABS1SL44_9MICO</name>
<gene>
    <name evidence="2" type="ORF">D3226_02795</name>
</gene>
<dbReference type="EMBL" id="QYAD01000001">
    <property type="protein sequence ID" value="MBL3688888.1"/>
    <property type="molecule type" value="Genomic_DNA"/>
</dbReference>
<sequence length="76" mass="8285">MTDTDPAAESRPQRRSRRAQRPAPSGVDPRPSEHALNARAGEDRAEGWGDTASGADGTAERANEARLKRDRPPHWG</sequence>
<comment type="caution">
    <text evidence="2">The sequence shown here is derived from an EMBL/GenBank/DDBJ whole genome shotgun (WGS) entry which is preliminary data.</text>
</comment>
<evidence type="ECO:0000313" key="3">
    <source>
        <dbReference type="Proteomes" id="UP001646141"/>
    </source>
</evidence>
<accession>A0ABS1SL44</accession>
<proteinExistence type="predicted"/>